<evidence type="ECO:0000256" key="1">
    <source>
        <dbReference type="SAM" id="MobiDB-lite"/>
    </source>
</evidence>
<feature type="region of interest" description="Disordered" evidence="1">
    <location>
        <begin position="241"/>
        <end position="265"/>
    </location>
</feature>
<feature type="compositionally biased region" description="Basic and acidic residues" evidence="1">
    <location>
        <begin position="249"/>
        <end position="265"/>
    </location>
</feature>
<feature type="region of interest" description="Disordered" evidence="1">
    <location>
        <begin position="1"/>
        <end position="33"/>
    </location>
</feature>
<dbReference type="EMBL" id="BSDZ01000011">
    <property type="protein sequence ID" value="GLI62083.1"/>
    <property type="molecule type" value="Genomic_DNA"/>
</dbReference>
<evidence type="ECO:0000313" key="2">
    <source>
        <dbReference type="EMBL" id="GLI62083.1"/>
    </source>
</evidence>
<name>A0ABQ5RXY6_9CHLO</name>
<organism evidence="2 3">
    <name type="scientific">Volvox africanus</name>
    <dbReference type="NCBI Taxonomy" id="51714"/>
    <lineage>
        <taxon>Eukaryota</taxon>
        <taxon>Viridiplantae</taxon>
        <taxon>Chlorophyta</taxon>
        <taxon>core chlorophytes</taxon>
        <taxon>Chlorophyceae</taxon>
        <taxon>CS clade</taxon>
        <taxon>Chlamydomonadales</taxon>
        <taxon>Volvocaceae</taxon>
        <taxon>Volvox</taxon>
    </lineage>
</organism>
<feature type="non-terminal residue" evidence="2">
    <location>
        <position position="1"/>
    </location>
</feature>
<reference evidence="2 3" key="1">
    <citation type="journal article" date="2023" name="IScience">
        <title>Expanded male sex-determining region conserved during the evolution of homothallism in the green alga Volvox.</title>
        <authorList>
            <person name="Yamamoto K."/>
            <person name="Matsuzaki R."/>
            <person name="Mahakham W."/>
            <person name="Heman W."/>
            <person name="Sekimoto H."/>
            <person name="Kawachi M."/>
            <person name="Minakuchi Y."/>
            <person name="Toyoda A."/>
            <person name="Nozaki H."/>
        </authorList>
    </citation>
    <scope>NUCLEOTIDE SEQUENCE [LARGE SCALE GENOMIC DNA]</scope>
    <source>
        <strain evidence="2 3">NIES-4468</strain>
    </source>
</reference>
<dbReference type="Proteomes" id="UP001165090">
    <property type="component" value="Unassembled WGS sequence"/>
</dbReference>
<comment type="caution">
    <text evidence="2">The sequence shown here is derived from an EMBL/GenBank/DDBJ whole genome shotgun (WGS) entry which is preliminary data.</text>
</comment>
<gene>
    <name evidence="2" type="ORF">VaNZ11_004498</name>
</gene>
<sequence>SQKLSTAHANRNVPAAAPSVSERPVPESSKDLPGSGMWLARGVRAADFRGAIRDQHASCNSQHDVIVDDRPSAKRFVIATNQRYAALFSASKGCRALLGNGSVAHHKAPATSTTEGSTSARNSDIYVGIDHDPVGVPCQPAPPAFPVLERLLHRRKRLSALLMARCTRAAPSLGSSQLRSDEHTRSAAPSAFVSLLCDTGCLACEQRSVPGRDHTMPGEDRARSAGSMLRPRFIATGFAVGKASARPSDGGDQRQAFDSRSRLRNTEMPGVSAAAVIRGHPAMATDAYTLMRAWRQQRAAAAAIICRAARRYLDAGAAAEKARVSAAADSLAACIKARLLAAWQGVYHRRSRLRRQYTRLVALSLKAKYVACVYPGPMAENMDLAEIHAGLVAELAAAVYAPDRTSRSRTTSNSVLDGTWDSAHGSCQHGDSSYGVPYGLVHADGWGAAAASHRRYCTAASADEGRYGLAVAHRRWWLLRAAWCSLIVHAIAPLRWRSLAK</sequence>
<evidence type="ECO:0000313" key="3">
    <source>
        <dbReference type="Proteomes" id="UP001165090"/>
    </source>
</evidence>
<protein>
    <submittedName>
        <fullName evidence="2">Uncharacterized protein</fullName>
    </submittedName>
</protein>
<accession>A0ABQ5RXY6</accession>
<proteinExistence type="predicted"/>
<keyword evidence="3" id="KW-1185">Reference proteome</keyword>